<evidence type="ECO:0000256" key="1">
    <source>
        <dbReference type="ARBA" id="ARBA00000843"/>
    </source>
</evidence>
<dbReference type="AlphaFoldDB" id="A0A6P1T4Y7"/>
<dbReference type="SUPFAM" id="SSF55811">
    <property type="entry name" value="Nudix"/>
    <property type="match status" value="1"/>
</dbReference>
<dbReference type="InterPro" id="IPR003265">
    <property type="entry name" value="HhH-GPD_domain"/>
</dbReference>
<comment type="similarity">
    <text evidence="4">Belongs to the Nth/MutY family.</text>
</comment>
<dbReference type="RefSeq" id="WP_161863307.1">
    <property type="nucleotide sequence ID" value="NZ_CP046620.1"/>
</dbReference>
<sequence>MCNQAADPEILLAWYDIHARDLPWRVPPGADLRADPYAVWLSEVMLQQTTVAAVRKYFLDFTDRWPTVSDLAAADDDAVMAAWAGLGYYARARNLLKCARVVARDLDGRFPDTEAGLRDLPGIGPYTAAAIAAIAFERPATVLDGNVERVMARIHAVEAPLPGAKETLRGLAAALTPAARPGDYAQAVMDLGATICTPRNPACGICPWRQPCRARDLGIAETLPRKTPKAAKPVRRGIVYFAQRSDGAVLLERRPDKGLLGGMLGLPGGPWAEGEIVAAPPLEADWQITAGAVRHTFTHFHLILDVAMAPVDEGIEALTGRFFTPEEAGPDDLPTVMRKAYQFAAGQHRPSKVPKTDIA</sequence>
<keyword evidence="13" id="KW-0234">DNA repair</keyword>
<dbReference type="InterPro" id="IPR015797">
    <property type="entry name" value="NUDIX_hydrolase-like_dom_sf"/>
</dbReference>
<dbReference type="Pfam" id="PF00633">
    <property type="entry name" value="HHH"/>
    <property type="match status" value="1"/>
</dbReference>
<evidence type="ECO:0000313" key="17">
    <source>
        <dbReference type="Proteomes" id="UP000464495"/>
    </source>
</evidence>
<dbReference type="InterPro" id="IPR005760">
    <property type="entry name" value="A/G_AdeGlyc_MutY"/>
</dbReference>
<dbReference type="GO" id="GO:0034039">
    <property type="term" value="F:8-oxo-7,8-dihydroguanine DNA N-glycosylase activity"/>
    <property type="evidence" value="ECO:0007669"/>
    <property type="project" value="TreeGrafter"/>
</dbReference>
<evidence type="ECO:0000256" key="3">
    <source>
        <dbReference type="ARBA" id="ARBA00002933"/>
    </source>
</evidence>
<evidence type="ECO:0000256" key="12">
    <source>
        <dbReference type="ARBA" id="ARBA00023014"/>
    </source>
</evidence>
<keyword evidence="7" id="KW-0004">4Fe-4S</keyword>
<accession>A0A6P1T4Y7</accession>
<dbReference type="KEGG" id="amaq:GO499_17060"/>
<name>A0A6P1T4Y7_9RHOB</name>
<dbReference type="InterPro" id="IPR004036">
    <property type="entry name" value="Endonuclease-III-like_CS2"/>
</dbReference>
<keyword evidence="11" id="KW-0408">Iron</keyword>
<dbReference type="GO" id="GO:0035485">
    <property type="term" value="F:adenine/guanine mispair binding"/>
    <property type="evidence" value="ECO:0007669"/>
    <property type="project" value="TreeGrafter"/>
</dbReference>
<dbReference type="InterPro" id="IPR000445">
    <property type="entry name" value="HhH_motif"/>
</dbReference>
<dbReference type="InterPro" id="IPR044298">
    <property type="entry name" value="MIG/MutY"/>
</dbReference>
<dbReference type="PANTHER" id="PTHR42944:SF1">
    <property type="entry name" value="ADENINE DNA GLYCOSYLASE"/>
    <property type="match status" value="1"/>
</dbReference>
<dbReference type="SMART" id="SM00478">
    <property type="entry name" value="ENDO3c"/>
    <property type="match status" value="1"/>
</dbReference>
<evidence type="ECO:0000256" key="6">
    <source>
        <dbReference type="ARBA" id="ARBA00022023"/>
    </source>
</evidence>
<feature type="domain" description="HhH-GPD" evidence="15">
    <location>
        <begin position="45"/>
        <end position="194"/>
    </location>
</feature>
<dbReference type="CDD" id="cd00056">
    <property type="entry name" value="ENDO3c"/>
    <property type="match status" value="1"/>
</dbReference>
<comment type="catalytic activity">
    <reaction evidence="1">
        <text>Hydrolyzes free adenine bases from 7,8-dihydro-8-oxoguanine:adenine mismatched double-stranded DNA, leaving an apurinic site.</text>
        <dbReference type="EC" id="3.2.2.31"/>
    </reaction>
</comment>
<dbReference type="InterPro" id="IPR003651">
    <property type="entry name" value="Endonuclease3_FeS-loop_motif"/>
</dbReference>
<keyword evidence="12" id="KW-0411">Iron-sulfur</keyword>
<dbReference type="InterPro" id="IPR004035">
    <property type="entry name" value="Endouclease-III_FeS-bd_BS"/>
</dbReference>
<evidence type="ECO:0000256" key="13">
    <source>
        <dbReference type="ARBA" id="ARBA00023204"/>
    </source>
</evidence>
<comment type="function">
    <text evidence="3">Adenine glycosylase active on G-A mispairs. MutY also corrects error-prone DNA synthesis past GO lesions which are due to the oxidatively damaged form of guanine: 7,8-dihydro-8-oxoguanine (8-oxo-dGTP).</text>
</comment>
<dbReference type="FunFam" id="1.10.340.30:FF:000002">
    <property type="entry name" value="Adenine DNA glycosylase"/>
    <property type="match status" value="1"/>
</dbReference>
<dbReference type="Pfam" id="PF14815">
    <property type="entry name" value="NUDIX_4"/>
    <property type="match status" value="1"/>
</dbReference>
<dbReference type="EC" id="3.2.2.31" evidence="5"/>
<keyword evidence="14" id="KW-0326">Glycosidase</keyword>
<dbReference type="GO" id="GO:0006284">
    <property type="term" value="P:base-excision repair"/>
    <property type="evidence" value="ECO:0007669"/>
    <property type="project" value="InterPro"/>
</dbReference>
<keyword evidence="8" id="KW-0479">Metal-binding</keyword>
<evidence type="ECO:0000256" key="4">
    <source>
        <dbReference type="ARBA" id="ARBA00008343"/>
    </source>
</evidence>
<evidence type="ECO:0000313" key="16">
    <source>
        <dbReference type="EMBL" id="QHQ36763.1"/>
    </source>
</evidence>
<protein>
    <recommendedName>
        <fullName evidence="6">Adenine DNA glycosylase</fullName>
        <ecNumber evidence="5">3.2.2.31</ecNumber>
    </recommendedName>
</protein>
<dbReference type="PROSITE" id="PS01155">
    <property type="entry name" value="ENDONUCLEASE_III_2"/>
    <property type="match status" value="1"/>
</dbReference>
<dbReference type="SUPFAM" id="SSF48150">
    <property type="entry name" value="DNA-glycosylase"/>
    <property type="match status" value="1"/>
</dbReference>
<evidence type="ECO:0000256" key="5">
    <source>
        <dbReference type="ARBA" id="ARBA00012045"/>
    </source>
</evidence>
<evidence type="ECO:0000256" key="11">
    <source>
        <dbReference type="ARBA" id="ARBA00023004"/>
    </source>
</evidence>
<evidence type="ECO:0000256" key="9">
    <source>
        <dbReference type="ARBA" id="ARBA00022763"/>
    </source>
</evidence>
<evidence type="ECO:0000256" key="14">
    <source>
        <dbReference type="ARBA" id="ARBA00023295"/>
    </source>
</evidence>
<dbReference type="PROSITE" id="PS00764">
    <property type="entry name" value="ENDONUCLEASE_III_1"/>
    <property type="match status" value="1"/>
</dbReference>
<evidence type="ECO:0000256" key="7">
    <source>
        <dbReference type="ARBA" id="ARBA00022485"/>
    </source>
</evidence>
<keyword evidence="10" id="KW-0378">Hydrolase</keyword>
<evidence type="ECO:0000256" key="10">
    <source>
        <dbReference type="ARBA" id="ARBA00022801"/>
    </source>
</evidence>
<dbReference type="NCBIfam" id="TIGR01084">
    <property type="entry name" value="mutY"/>
    <property type="match status" value="1"/>
</dbReference>
<dbReference type="Pfam" id="PF10576">
    <property type="entry name" value="EndIII_4Fe-2S"/>
    <property type="match status" value="1"/>
</dbReference>
<dbReference type="Gene3D" id="1.10.340.30">
    <property type="entry name" value="Hypothetical protein, domain 2"/>
    <property type="match status" value="1"/>
</dbReference>
<keyword evidence="17" id="KW-1185">Reference proteome</keyword>
<organism evidence="16 17">
    <name type="scientific">Algicella marina</name>
    <dbReference type="NCBI Taxonomy" id="2683284"/>
    <lineage>
        <taxon>Bacteria</taxon>
        <taxon>Pseudomonadati</taxon>
        <taxon>Pseudomonadota</taxon>
        <taxon>Alphaproteobacteria</taxon>
        <taxon>Rhodobacterales</taxon>
        <taxon>Paracoccaceae</taxon>
        <taxon>Algicella</taxon>
    </lineage>
</organism>
<evidence type="ECO:0000259" key="15">
    <source>
        <dbReference type="SMART" id="SM00478"/>
    </source>
</evidence>
<dbReference type="InterPro" id="IPR023170">
    <property type="entry name" value="HhH_base_excis_C"/>
</dbReference>
<evidence type="ECO:0000256" key="2">
    <source>
        <dbReference type="ARBA" id="ARBA00001966"/>
    </source>
</evidence>
<dbReference type="PANTHER" id="PTHR42944">
    <property type="entry name" value="ADENINE DNA GLYCOSYLASE"/>
    <property type="match status" value="1"/>
</dbReference>
<dbReference type="InterPro" id="IPR011257">
    <property type="entry name" value="DNA_glycosylase"/>
</dbReference>
<dbReference type="GO" id="GO:0000701">
    <property type="term" value="F:purine-specific mismatch base pair DNA N-glycosylase activity"/>
    <property type="evidence" value="ECO:0007669"/>
    <property type="project" value="UniProtKB-EC"/>
</dbReference>
<dbReference type="EMBL" id="CP046620">
    <property type="protein sequence ID" value="QHQ36763.1"/>
    <property type="molecule type" value="Genomic_DNA"/>
</dbReference>
<dbReference type="Pfam" id="PF00730">
    <property type="entry name" value="HhH-GPD"/>
    <property type="match status" value="1"/>
</dbReference>
<comment type="cofactor">
    <cofactor evidence="2">
        <name>[4Fe-4S] cluster</name>
        <dbReference type="ChEBI" id="CHEBI:49883"/>
    </cofactor>
</comment>
<reference evidence="16 17" key="1">
    <citation type="submission" date="2019-12" db="EMBL/GenBank/DDBJ databases">
        <title>Complete genome sequence of Algicella marina strain 9Alg 56(T) isolated from the red alga Tichocarpus crinitus.</title>
        <authorList>
            <person name="Kim S.-G."/>
            <person name="Nedashkovskaya O.I."/>
        </authorList>
    </citation>
    <scope>NUCLEOTIDE SEQUENCE [LARGE SCALE GENOMIC DNA]</scope>
    <source>
        <strain evidence="16 17">9Alg 56</strain>
    </source>
</reference>
<dbReference type="GO" id="GO:0006298">
    <property type="term" value="P:mismatch repair"/>
    <property type="evidence" value="ECO:0007669"/>
    <property type="project" value="TreeGrafter"/>
</dbReference>
<dbReference type="Gene3D" id="3.90.79.10">
    <property type="entry name" value="Nucleoside Triphosphate Pyrophosphohydrolase"/>
    <property type="match status" value="1"/>
</dbReference>
<proteinExistence type="inferred from homology"/>
<dbReference type="GO" id="GO:0051539">
    <property type="term" value="F:4 iron, 4 sulfur cluster binding"/>
    <property type="evidence" value="ECO:0007669"/>
    <property type="project" value="UniProtKB-KW"/>
</dbReference>
<dbReference type="InterPro" id="IPR029119">
    <property type="entry name" value="MutY_C"/>
</dbReference>
<evidence type="ECO:0000256" key="8">
    <source>
        <dbReference type="ARBA" id="ARBA00022723"/>
    </source>
</evidence>
<dbReference type="Gene3D" id="1.10.1670.10">
    <property type="entry name" value="Helix-hairpin-Helix base-excision DNA repair enzymes (C-terminal)"/>
    <property type="match status" value="1"/>
</dbReference>
<dbReference type="Proteomes" id="UP000464495">
    <property type="component" value="Chromosome"/>
</dbReference>
<keyword evidence="9" id="KW-0227">DNA damage</keyword>
<dbReference type="GO" id="GO:0032357">
    <property type="term" value="F:oxidized purine DNA binding"/>
    <property type="evidence" value="ECO:0007669"/>
    <property type="project" value="TreeGrafter"/>
</dbReference>
<dbReference type="GO" id="GO:0046872">
    <property type="term" value="F:metal ion binding"/>
    <property type="evidence" value="ECO:0007669"/>
    <property type="project" value="UniProtKB-KW"/>
</dbReference>
<gene>
    <name evidence="16" type="primary">mutY</name>
    <name evidence="16" type="ORF">GO499_17060</name>
</gene>